<dbReference type="AlphaFoldDB" id="A0A852QX59"/>
<proteinExistence type="predicted"/>
<dbReference type="EMBL" id="JACCBD010000001">
    <property type="protein sequence ID" value="NYD26963.1"/>
    <property type="molecule type" value="Genomic_DNA"/>
</dbReference>
<name>A0A852QX59_9MICO</name>
<organism evidence="1 2">
    <name type="scientific">Leucobacter aridicollis</name>
    <dbReference type="NCBI Taxonomy" id="283878"/>
    <lineage>
        <taxon>Bacteria</taxon>
        <taxon>Bacillati</taxon>
        <taxon>Actinomycetota</taxon>
        <taxon>Actinomycetes</taxon>
        <taxon>Micrococcales</taxon>
        <taxon>Microbacteriaceae</taxon>
        <taxon>Leucobacter</taxon>
    </lineage>
</organism>
<accession>A0A852QX59</accession>
<keyword evidence="2" id="KW-1185">Reference proteome</keyword>
<gene>
    <name evidence="1" type="ORF">BJ960_001766</name>
</gene>
<dbReference type="Proteomes" id="UP000586095">
    <property type="component" value="Unassembled WGS sequence"/>
</dbReference>
<comment type="caution">
    <text evidence="1">The sequence shown here is derived from an EMBL/GenBank/DDBJ whole genome shotgun (WGS) entry which is preliminary data.</text>
</comment>
<reference evidence="1 2" key="1">
    <citation type="submission" date="2020-07" db="EMBL/GenBank/DDBJ databases">
        <title>Sequencing the genomes of 1000 actinobacteria strains.</title>
        <authorList>
            <person name="Klenk H.-P."/>
        </authorList>
    </citation>
    <scope>NUCLEOTIDE SEQUENCE [LARGE SCALE GENOMIC DNA]</scope>
    <source>
        <strain evidence="1 2">DSM 17380</strain>
    </source>
</reference>
<sequence>MSTSGRVGVTGVHRAAAVAEILLATGVPADGVRTGMGITHEQFDHLREVCDRETELVQAAHRQLTGEE</sequence>
<protein>
    <submittedName>
        <fullName evidence="1">Uncharacterized protein</fullName>
    </submittedName>
</protein>
<dbReference type="RefSeq" id="WP_185987018.1">
    <property type="nucleotide sequence ID" value="NZ_BAAALZ010000001.1"/>
</dbReference>
<evidence type="ECO:0000313" key="2">
    <source>
        <dbReference type="Proteomes" id="UP000586095"/>
    </source>
</evidence>
<evidence type="ECO:0000313" key="1">
    <source>
        <dbReference type="EMBL" id="NYD26963.1"/>
    </source>
</evidence>